<dbReference type="Pfam" id="PF07963">
    <property type="entry name" value="N_methyl"/>
    <property type="match status" value="1"/>
</dbReference>
<proteinExistence type="predicted"/>
<dbReference type="InterPro" id="IPR045584">
    <property type="entry name" value="Pilin-like"/>
</dbReference>
<sequence>MVILLILTIYPAQLQENHHNHYNGAFAPLLMHKAGFTLIELMIVIAILAILAGMAFI</sequence>
<dbReference type="SUPFAM" id="SSF54523">
    <property type="entry name" value="Pili subunits"/>
    <property type="match status" value="1"/>
</dbReference>
<keyword evidence="1" id="KW-1133">Transmembrane helix</keyword>
<keyword evidence="1" id="KW-0812">Transmembrane</keyword>
<reference evidence="2" key="1">
    <citation type="journal article" date="2020" name="mSystems">
        <title>Genome- and Community-Level Interaction Insights into Carbon Utilization and Element Cycling Functions of Hydrothermarchaeota in Hydrothermal Sediment.</title>
        <authorList>
            <person name="Zhou Z."/>
            <person name="Liu Y."/>
            <person name="Xu W."/>
            <person name="Pan J."/>
            <person name="Luo Z.H."/>
            <person name="Li M."/>
        </authorList>
    </citation>
    <scope>NUCLEOTIDE SEQUENCE [LARGE SCALE GENOMIC DNA]</scope>
    <source>
        <strain evidence="2">SpSt-106</strain>
    </source>
</reference>
<protein>
    <submittedName>
        <fullName evidence="2">Prepilin-type N-terminal cleavage/methylation domain-containing protein</fullName>
    </submittedName>
</protein>
<comment type="caution">
    <text evidence="2">The sequence shown here is derived from an EMBL/GenBank/DDBJ whole genome shotgun (WGS) entry which is preliminary data.</text>
</comment>
<gene>
    <name evidence="2" type="ORF">ENM15_08540</name>
</gene>
<dbReference type="PROSITE" id="PS00409">
    <property type="entry name" value="PROKAR_NTER_METHYL"/>
    <property type="match status" value="1"/>
</dbReference>
<dbReference type="AlphaFoldDB" id="A0A7V6CEH5"/>
<name>A0A7V6CEH5_9BACT</name>
<feature type="transmembrane region" description="Helical" evidence="1">
    <location>
        <begin position="38"/>
        <end position="56"/>
    </location>
</feature>
<evidence type="ECO:0000256" key="1">
    <source>
        <dbReference type="SAM" id="Phobius"/>
    </source>
</evidence>
<dbReference type="NCBIfam" id="TIGR02532">
    <property type="entry name" value="IV_pilin_GFxxxE"/>
    <property type="match status" value="1"/>
</dbReference>
<dbReference type="InterPro" id="IPR012902">
    <property type="entry name" value="N_methyl_site"/>
</dbReference>
<keyword evidence="1" id="KW-0472">Membrane</keyword>
<accession>A0A7V6CEH5</accession>
<dbReference type="Gene3D" id="3.30.700.10">
    <property type="entry name" value="Glycoprotein, Type 4 Pilin"/>
    <property type="match status" value="1"/>
</dbReference>
<dbReference type="EMBL" id="DRWR01000139">
    <property type="protein sequence ID" value="HHQ16843.1"/>
    <property type="molecule type" value="Genomic_DNA"/>
</dbReference>
<evidence type="ECO:0000313" key="2">
    <source>
        <dbReference type="EMBL" id="HHQ16843.1"/>
    </source>
</evidence>
<organism evidence="2">
    <name type="scientific">Thermodesulfobacterium geofontis</name>
    <dbReference type="NCBI Taxonomy" id="1295609"/>
    <lineage>
        <taxon>Bacteria</taxon>
        <taxon>Pseudomonadati</taxon>
        <taxon>Thermodesulfobacteriota</taxon>
        <taxon>Thermodesulfobacteria</taxon>
        <taxon>Thermodesulfobacteriales</taxon>
        <taxon>Thermodesulfobacteriaceae</taxon>
        <taxon>Thermodesulfobacterium</taxon>
    </lineage>
</organism>